<dbReference type="Pfam" id="PF13411">
    <property type="entry name" value="MerR_1"/>
    <property type="match status" value="1"/>
</dbReference>
<dbReference type="RefSeq" id="WP_395118872.1">
    <property type="nucleotide sequence ID" value="NZ_JBIMSO010000140.1"/>
</dbReference>
<reference evidence="3 4" key="1">
    <citation type="submission" date="2024-10" db="EMBL/GenBank/DDBJ databases">
        <authorList>
            <person name="Riesco R."/>
        </authorList>
    </citation>
    <scope>NUCLEOTIDE SEQUENCE [LARGE SCALE GENOMIC DNA]</scope>
    <source>
        <strain evidence="3 4">NCIMB 15449</strain>
    </source>
</reference>
<evidence type="ECO:0000313" key="4">
    <source>
        <dbReference type="Proteomes" id="UP001609175"/>
    </source>
</evidence>
<feature type="domain" description="HTH merR-type" evidence="2">
    <location>
        <begin position="51"/>
        <end position="120"/>
    </location>
</feature>
<dbReference type="PROSITE" id="PS50937">
    <property type="entry name" value="HTH_MERR_2"/>
    <property type="match status" value="1"/>
</dbReference>
<organism evidence="3 4">
    <name type="scientific">Antrihabitans spumae</name>
    <dbReference type="NCBI Taxonomy" id="3373370"/>
    <lineage>
        <taxon>Bacteria</taxon>
        <taxon>Bacillati</taxon>
        <taxon>Actinomycetota</taxon>
        <taxon>Actinomycetes</taxon>
        <taxon>Mycobacteriales</taxon>
        <taxon>Nocardiaceae</taxon>
        <taxon>Antrihabitans</taxon>
    </lineage>
</organism>
<evidence type="ECO:0000256" key="1">
    <source>
        <dbReference type="ARBA" id="ARBA00023125"/>
    </source>
</evidence>
<dbReference type="PANTHER" id="PTHR30204">
    <property type="entry name" value="REDOX-CYCLING DRUG-SENSING TRANSCRIPTIONAL ACTIVATOR SOXR"/>
    <property type="match status" value="1"/>
</dbReference>
<keyword evidence="1" id="KW-0238">DNA-binding</keyword>
<protein>
    <submittedName>
        <fullName evidence="3">MerR family transcriptional regulator</fullName>
    </submittedName>
</protein>
<dbReference type="EMBL" id="JBIMSO010000140">
    <property type="protein sequence ID" value="MFH5211956.1"/>
    <property type="molecule type" value="Genomic_DNA"/>
</dbReference>
<dbReference type="PANTHER" id="PTHR30204:SF93">
    <property type="entry name" value="HTH MERR-TYPE DOMAIN-CONTAINING PROTEIN"/>
    <property type="match status" value="1"/>
</dbReference>
<gene>
    <name evidence="3" type="ORF">ACHIPZ_27700</name>
</gene>
<proteinExistence type="predicted"/>
<dbReference type="PRINTS" id="PR00040">
    <property type="entry name" value="HTHMERR"/>
</dbReference>
<dbReference type="SMART" id="SM00422">
    <property type="entry name" value="HTH_MERR"/>
    <property type="match status" value="1"/>
</dbReference>
<dbReference type="SUPFAM" id="SSF46955">
    <property type="entry name" value="Putative DNA-binding domain"/>
    <property type="match status" value="1"/>
</dbReference>
<comment type="caution">
    <text evidence="3">The sequence shown here is derived from an EMBL/GenBank/DDBJ whole genome shotgun (WGS) entry which is preliminary data.</text>
</comment>
<sequence>MTRGFPQRPCAKRDIDNFGSEQRWLTAYQAAFDSLGWPDHPAIDRGLRQVDYRIDDLAREAGTTSRNVRAYQERGLLPPAVRWSGRAAIYDETHLERLKIIDALLQRGFTTAHIADFITSWETGKDMSEVLGLQHAVTATWGDTSSIDVPRELVDTFLGSDAGDLVDRLIELGLARAKDDDTITFTRPSMLEAFAELHTFGLQLRDVIDLYSDIAQRVDDIARLMVDTARSHITAQHGPGWLPDTDEDIAATTNMISHMREIGIAAVHDTLASAMENTVATQLGEYLSVAFQKRKVESE</sequence>
<dbReference type="Proteomes" id="UP001609175">
    <property type="component" value="Unassembled WGS sequence"/>
</dbReference>
<evidence type="ECO:0000259" key="2">
    <source>
        <dbReference type="PROSITE" id="PS50937"/>
    </source>
</evidence>
<dbReference type="Gene3D" id="1.10.1660.10">
    <property type="match status" value="1"/>
</dbReference>
<accession>A0ABW7JVD6</accession>
<dbReference type="InterPro" id="IPR047057">
    <property type="entry name" value="MerR_fam"/>
</dbReference>
<dbReference type="InterPro" id="IPR000551">
    <property type="entry name" value="MerR-type_HTH_dom"/>
</dbReference>
<name>A0ABW7JVD6_9NOCA</name>
<dbReference type="InterPro" id="IPR009061">
    <property type="entry name" value="DNA-bd_dom_put_sf"/>
</dbReference>
<evidence type="ECO:0000313" key="3">
    <source>
        <dbReference type="EMBL" id="MFH5211956.1"/>
    </source>
</evidence>